<dbReference type="EMBL" id="AJWY01005822">
    <property type="protein sequence ID" value="EKC68582.1"/>
    <property type="molecule type" value="Genomic_DNA"/>
</dbReference>
<protein>
    <submittedName>
        <fullName evidence="1">Uncharacterized protein</fullName>
    </submittedName>
</protein>
<gene>
    <name evidence="1" type="ORF">LEA_08722</name>
</gene>
<sequence>MWIYLGMSFTNPQKYLKKIKKANRLAEYEEAVDALFREQELIL</sequence>
<name>K1T686_9ZZZZ</name>
<accession>K1T686</accession>
<evidence type="ECO:0000313" key="1">
    <source>
        <dbReference type="EMBL" id="EKC68582.1"/>
    </source>
</evidence>
<comment type="caution">
    <text evidence="1">The sequence shown here is derived from an EMBL/GenBank/DDBJ whole genome shotgun (WGS) entry which is preliminary data.</text>
</comment>
<reference evidence="1" key="1">
    <citation type="journal article" date="2013" name="Environ. Microbiol.">
        <title>Microbiota from the distal guts of lean and obese adolescents exhibit partial functional redundancy besides clear differences in community structure.</title>
        <authorList>
            <person name="Ferrer M."/>
            <person name="Ruiz A."/>
            <person name="Lanza F."/>
            <person name="Haange S.B."/>
            <person name="Oberbach A."/>
            <person name="Till H."/>
            <person name="Bargiela R."/>
            <person name="Campoy C."/>
            <person name="Segura M.T."/>
            <person name="Richter M."/>
            <person name="von Bergen M."/>
            <person name="Seifert J."/>
            <person name="Suarez A."/>
        </authorList>
    </citation>
    <scope>NUCLEOTIDE SEQUENCE</scope>
</reference>
<organism evidence="1">
    <name type="scientific">human gut metagenome</name>
    <dbReference type="NCBI Taxonomy" id="408170"/>
    <lineage>
        <taxon>unclassified sequences</taxon>
        <taxon>metagenomes</taxon>
        <taxon>organismal metagenomes</taxon>
    </lineage>
</organism>
<dbReference type="AlphaFoldDB" id="K1T686"/>
<proteinExistence type="predicted"/>